<accession>A0A671VFM9</accession>
<feature type="domain" description="Reverse transcriptase" evidence="2">
    <location>
        <begin position="574"/>
        <end position="749"/>
    </location>
</feature>
<evidence type="ECO:0000313" key="3">
    <source>
        <dbReference type="Ensembl" id="ENSSAUP00010024567.1"/>
    </source>
</evidence>
<dbReference type="PROSITE" id="PS50878">
    <property type="entry name" value="RT_POL"/>
    <property type="match status" value="1"/>
</dbReference>
<dbReference type="InterPro" id="IPR043502">
    <property type="entry name" value="DNA/RNA_pol_sf"/>
</dbReference>
<feature type="compositionally biased region" description="Polar residues" evidence="1">
    <location>
        <begin position="1"/>
        <end position="13"/>
    </location>
</feature>
<organism evidence="3 4">
    <name type="scientific">Sparus aurata</name>
    <name type="common">Gilthead sea bream</name>
    <dbReference type="NCBI Taxonomy" id="8175"/>
    <lineage>
        <taxon>Eukaryota</taxon>
        <taxon>Metazoa</taxon>
        <taxon>Chordata</taxon>
        <taxon>Craniata</taxon>
        <taxon>Vertebrata</taxon>
        <taxon>Euteleostomi</taxon>
        <taxon>Actinopterygii</taxon>
        <taxon>Neopterygii</taxon>
        <taxon>Teleostei</taxon>
        <taxon>Neoteleostei</taxon>
        <taxon>Acanthomorphata</taxon>
        <taxon>Eupercaria</taxon>
        <taxon>Spariformes</taxon>
        <taxon>Sparidae</taxon>
        <taxon>Sparus</taxon>
    </lineage>
</organism>
<dbReference type="GO" id="GO:0003824">
    <property type="term" value="F:catalytic activity"/>
    <property type="evidence" value="ECO:0007669"/>
    <property type="project" value="InterPro"/>
</dbReference>
<dbReference type="InterPro" id="IPR005135">
    <property type="entry name" value="Endo/exonuclease/phosphatase"/>
</dbReference>
<dbReference type="Pfam" id="PF00078">
    <property type="entry name" value="RVT_1"/>
    <property type="match status" value="1"/>
</dbReference>
<evidence type="ECO:0000256" key="1">
    <source>
        <dbReference type="SAM" id="MobiDB-lite"/>
    </source>
</evidence>
<dbReference type="InterPro" id="IPR036691">
    <property type="entry name" value="Endo/exonu/phosph_ase_sf"/>
</dbReference>
<keyword evidence="4" id="KW-1185">Reference proteome</keyword>
<protein>
    <recommendedName>
        <fullName evidence="2">Reverse transcriptase domain-containing protein</fullName>
    </recommendedName>
</protein>
<name>A0A671VFM9_SPAAU</name>
<dbReference type="Gene3D" id="3.60.10.10">
    <property type="entry name" value="Endonuclease/exonuclease/phosphatase"/>
    <property type="match status" value="1"/>
</dbReference>
<feature type="region of interest" description="Disordered" evidence="1">
    <location>
        <begin position="1"/>
        <end position="26"/>
    </location>
</feature>
<dbReference type="SUPFAM" id="SSF56219">
    <property type="entry name" value="DNase I-like"/>
    <property type="match status" value="1"/>
</dbReference>
<proteinExistence type="predicted"/>
<reference evidence="3" key="3">
    <citation type="submission" date="2025-09" db="UniProtKB">
        <authorList>
            <consortium name="Ensembl"/>
        </authorList>
    </citation>
    <scope>IDENTIFICATION</scope>
</reference>
<dbReference type="SUPFAM" id="SSF56672">
    <property type="entry name" value="DNA/RNA polymerases"/>
    <property type="match status" value="1"/>
</dbReference>
<sequence>MASTWSATTQPPQKTRKERWSNMPAESSPGLILHVQRSSPAVWSLEGLRRLWHPRLRGLLLPMAAAGRTGGPLPCRRPLRIRKRGCVLENLRPVNRASQRTDQRLVRMALINARSVVNKTFILDDFFTSHSLDFLMLTETWLKPGENSAFSELLPPSCSFFGSPRVSGRGGGGLAAVFNDSFKCRLLPTGAYSSFELQLFVVEFASPVLCAVVYRSPKYNKGFIHEFSEFVADILPKYDKLLICGDFNVHVCCPSDQFATDFKSLLATFNLIQSVDKPTHHLGHTLDLIISFGLSVSLKEISETAISDHLPIVFELIAPQSVSKPLAPSRQRRIITPSTADEFTAAFNDSQFLALNGLASPLCPDHFLSSFHSTCAGILDTIAPFWQKSAKPRMDPWLNDTTRVIRHRCRQAERRWKKDKLHVSLEMLRDCLTDYQRAVRDAKSQYLSNIISSSSHCPKVLFDTINAVVNPCTSAVTDVSIATCENFLHHFVDKVDSVRKDTSKSVITNTNKELLAARAHSAVFDQFELVSLNCLGDVVKSLKPTNCPLDIVPAKVLKMVFNTVGPSLLVFIKSCLRLGTVPAAFKHALVRPLLKKPNLDPSVLSNFRPVSNLPFLSKVLEKVVFIQLQSFLEDNSVLEKFQSGYRSRHSIESALLKVHNDIALSVDAKCPVVLVLLDLTAAFDTVDHSVLLSRLNNYVGIHGTALKWFTSYLSSRTFSVMVGDLSSSSAPLSCGVPQGSILGPILFSL</sequence>
<dbReference type="PANTHER" id="PTHR46670">
    <property type="entry name" value="ENDO/EXONUCLEASE/PHOSPHATASE DOMAIN-CONTAINING PROTEIN"/>
    <property type="match status" value="1"/>
</dbReference>
<reference evidence="3" key="1">
    <citation type="submission" date="2021-04" db="EMBL/GenBank/DDBJ databases">
        <authorList>
            <consortium name="Wellcome Sanger Institute Data Sharing"/>
        </authorList>
    </citation>
    <scope>NUCLEOTIDE SEQUENCE [LARGE SCALE GENOMIC DNA]</scope>
</reference>
<dbReference type="Pfam" id="PF03372">
    <property type="entry name" value="Exo_endo_phos"/>
    <property type="match status" value="1"/>
</dbReference>
<dbReference type="CDD" id="cd01650">
    <property type="entry name" value="RT_nLTR_like"/>
    <property type="match status" value="1"/>
</dbReference>
<dbReference type="Ensembl" id="ENSSAUT00010025946.1">
    <property type="protein sequence ID" value="ENSSAUP00010024567.1"/>
    <property type="gene ID" value="ENSSAUG00010010755.1"/>
</dbReference>
<dbReference type="GeneTree" id="ENSGT01150000286909"/>
<dbReference type="AlphaFoldDB" id="A0A671VFM9"/>
<dbReference type="OMA" id="RIEIVTW"/>
<dbReference type="Proteomes" id="UP000472265">
    <property type="component" value="Chromosome 9"/>
</dbReference>
<dbReference type="PANTHER" id="PTHR46670:SF3">
    <property type="entry name" value="ENDONUCLEASE_EXONUCLEASE_PHOSPHATASE DOMAIN-CONTAINING PROTEIN"/>
    <property type="match status" value="1"/>
</dbReference>
<evidence type="ECO:0000259" key="2">
    <source>
        <dbReference type="PROSITE" id="PS50878"/>
    </source>
</evidence>
<dbReference type="InParanoid" id="A0A671VFM9"/>
<dbReference type="InterPro" id="IPR000477">
    <property type="entry name" value="RT_dom"/>
</dbReference>
<evidence type="ECO:0000313" key="4">
    <source>
        <dbReference type="Proteomes" id="UP000472265"/>
    </source>
</evidence>
<reference evidence="3" key="2">
    <citation type="submission" date="2025-08" db="UniProtKB">
        <authorList>
            <consortium name="Ensembl"/>
        </authorList>
    </citation>
    <scope>IDENTIFICATION</scope>
</reference>